<reference evidence="1" key="1">
    <citation type="journal article" date="2013" name="J. Plant Res.">
        <title>Effect of fungi and light on seed germination of three Opuntia species from semiarid lands of central Mexico.</title>
        <authorList>
            <person name="Delgado-Sanchez P."/>
            <person name="Jimenez-Bremont J.F."/>
            <person name="Guerrero-Gonzalez Mde L."/>
            <person name="Flores J."/>
        </authorList>
    </citation>
    <scope>NUCLEOTIDE SEQUENCE</scope>
    <source>
        <tissue evidence="1">Cladode</tissue>
    </source>
</reference>
<name>A0A7C9DMG8_OPUST</name>
<proteinExistence type="predicted"/>
<sequence>MLHSIFLILRRHPGIRPMRVLPARICYVFQSMTYSFSMFSITMMLIEAPTYRRRRAILIHHWMIWCLWLSDLLPHRFVSFNFPQVHLIPAHTSFLLLVYMRLIS</sequence>
<evidence type="ECO:0000313" key="1">
    <source>
        <dbReference type="EMBL" id="MBA4640509.1"/>
    </source>
</evidence>
<reference evidence="1" key="2">
    <citation type="submission" date="2020-07" db="EMBL/GenBank/DDBJ databases">
        <authorList>
            <person name="Vera ALvarez R."/>
            <person name="Arias-Moreno D.M."/>
            <person name="Jimenez-Jacinto V."/>
            <person name="Jimenez-Bremont J.F."/>
            <person name="Swaminathan K."/>
            <person name="Moose S.P."/>
            <person name="Guerrero-Gonzalez M.L."/>
            <person name="Marino-Ramirez L."/>
            <person name="Landsman D."/>
            <person name="Rodriguez-Kessler M."/>
            <person name="Delgado-Sanchez P."/>
        </authorList>
    </citation>
    <scope>NUCLEOTIDE SEQUENCE</scope>
    <source>
        <tissue evidence="1">Cladode</tissue>
    </source>
</reference>
<dbReference type="EMBL" id="GISG01119434">
    <property type="protein sequence ID" value="MBA4640509.1"/>
    <property type="molecule type" value="Transcribed_RNA"/>
</dbReference>
<dbReference type="AlphaFoldDB" id="A0A7C9DMG8"/>
<protein>
    <submittedName>
        <fullName evidence="1">Uncharacterized protein</fullName>
    </submittedName>
</protein>
<accession>A0A7C9DMG8</accession>
<organism evidence="1">
    <name type="scientific">Opuntia streptacantha</name>
    <name type="common">Prickly pear cactus</name>
    <name type="synonym">Opuntia cardona</name>
    <dbReference type="NCBI Taxonomy" id="393608"/>
    <lineage>
        <taxon>Eukaryota</taxon>
        <taxon>Viridiplantae</taxon>
        <taxon>Streptophyta</taxon>
        <taxon>Embryophyta</taxon>
        <taxon>Tracheophyta</taxon>
        <taxon>Spermatophyta</taxon>
        <taxon>Magnoliopsida</taxon>
        <taxon>eudicotyledons</taxon>
        <taxon>Gunneridae</taxon>
        <taxon>Pentapetalae</taxon>
        <taxon>Caryophyllales</taxon>
        <taxon>Cactineae</taxon>
        <taxon>Cactaceae</taxon>
        <taxon>Opuntioideae</taxon>
        <taxon>Opuntia</taxon>
    </lineage>
</organism>